<dbReference type="GO" id="GO:0004523">
    <property type="term" value="F:RNA-DNA hybrid ribonuclease activity"/>
    <property type="evidence" value="ECO:0007669"/>
    <property type="project" value="InterPro"/>
</dbReference>
<dbReference type="KEGG" id="pbs:Plabr_2044"/>
<evidence type="ECO:0000313" key="6">
    <source>
        <dbReference type="EMBL" id="ADY59648.1"/>
    </source>
</evidence>
<proteinExistence type="inferred from homology"/>
<dbReference type="eggNOG" id="COG1039">
    <property type="taxonomic scope" value="Bacteria"/>
</dbReference>
<dbReference type="PANTHER" id="PTHR10954:SF23">
    <property type="entry name" value="RIBONUCLEASE"/>
    <property type="match status" value="1"/>
</dbReference>
<sequence>MSGRRFVIGIDEAGYGPNIGPLVIGATVWSMPADCSTLDLWSRVEGVVTNAPQRNDGRLHVADSKEVYSSQKGIRSLERSVLSLLRPLGENGEIPGFADLLQLTHGGLPETFARQPWYAEADFPLPLQAVKAETAFKMKEWLALCEKHGIRLERVGVDIVCPERFNAQVAQFGNKSTLLSRASFQLIRNIWPNVNRASIDGVEVLADKHGGRNRYHEFLCEYFPRYRFELEKESNQESCYRADGASFSFATKSERFLPVALASMTAKYTRELCLKLFNAWWIERMPDLKPTKGYPVDAKRFRNDISPLLAESPELTAVLWRNR</sequence>
<name>F0SIM0_RUBBR</name>
<protein>
    <recommendedName>
        <fullName evidence="4">Ribonuclease HIII</fullName>
    </recommendedName>
</protein>
<dbReference type="PANTHER" id="PTHR10954">
    <property type="entry name" value="RIBONUCLEASE H2 SUBUNIT A"/>
    <property type="match status" value="1"/>
</dbReference>
<comment type="subcellular location">
    <subcellularLocation>
        <location evidence="2">Cytoplasm</location>
    </subcellularLocation>
</comment>
<dbReference type="GO" id="GO:0003723">
    <property type="term" value="F:RNA binding"/>
    <property type="evidence" value="ECO:0007669"/>
    <property type="project" value="InterPro"/>
</dbReference>
<dbReference type="RefSeq" id="WP_013628373.1">
    <property type="nucleotide sequence ID" value="NC_015174.1"/>
</dbReference>
<comment type="function">
    <text evidence="1">Endonuclease that specifically degrades the RNA of RNA-DNA hybrids.</text>
</comment>
<dbReference type="GO" id="GO:0043137">
    <property type="term" value="P:DNA replication, removal of RNA primer"/>
    <property type="evidence" value="ECO:0007669"/>
    <property type="project" value="TreeGrafter"/>
</dbReference>
<dbReference type="Proteomes" id="UP000006860">
    <property type="component" value="Chromosome"/>
</dbReference>
<organism evidence="6 7">
    <name type="scientific">Rubinisphaera brasiliensis (strain ATCC 49424 / DSM 5305 / JCM 21570 / IAM 15109 / NBRC 103401 / IFAM 1448)</name>
    <name type="common">Planctomyces brasiliensis</name>
    <dbReference type="NCBI Taxonomy" id="756272"/>
    <lineage>
        <taxon>Bacteria</taxon>
        <taxon>Pseudomonadati</taxon>
        <taxon>Planctomycetota</taxon>
        <taxon>Planctomycetia</taxon>
        <taxon>Planctomycetales</taxon>
        <taxon>Planctomycetaceae</taxon>
        <taxon>Rubinisphaera</taxon>
    </lineage>
</organism>
<keyword evidence="7" id="KW-1185">Reference proteome</keyword>
<dbReference type="AlphaFoldDB" id="F0SIM0"/>
<gene>
    <name evidence="6" type="ordered locus">Plabr_2044</name>
</gene>
<dbReference type="GO" id="GO:0006298">
    <property type="term" value="P:mismatch repair"/>
    <property type="evidence" value="ECO:0007669"/>
    <property type="project" value="TreeGrafter"/>
</dbReference>
<dbReference type="InterPro" id="IPR036397">
    <property type="entry name" value="RNaseH_sf"/>
</dbReference>
<comment type="similarity">
    <text evidence="3">Belongs to the RNase HII family. RnhC subfamily.</text>
</comment>
<dbReference type="GO" id="GO:0005737">
    <property type="term" value="C:cytoplasm"/>
    <property type="evidence" value="ECO:0007669"/>
    <property type="project" value="UniProtKB-SubCell"/>
</dbReference>
<keyword evidence="5" id="KW-0963">Cytoplasm</keyword>
<evidence type="ECO:0000256" key="1">
    <source>
        <dbReference type="ARBA" id="ARBA00004065"/>
    </source>
</evidence>
<dbReference type="GO" id="GO:0032299">
    <property type="term" value="C:ribonuclease H2 complex"/>
    <property type="evidence" value="ECO:0007669"/>
    <property type="project" value="TreeGrafter"/>
</dbReference>
<evidence type="ECO:0000256" key="2">
    <source>
        <dbReference type="ARBA" id="ARBA00004496"/>
    </source>
</evidence>
<dbReference type="OrthoDB" id="5498373at2"/>
<evidence type="ECO:0000313" key="7">
    <source>
        <dbReference type="Proteomes" id="UP000006860"/>
    </source>
</evidence>
<dbReference type="InterPro" id="IPR012337">
    <property type="entry name" value="RNaseH-like_sf"/>
</dbReference>
<dbReference type="Gene3D" id="3.30.420.10">
    <property type="entry name" value="Ribonuclease H-like superfamily/Ribonuclease H"/>
    <property type="match status" value="2"/>
</dbReference>
<evidence type="ECO:0000256" key="4">
    <source>
        <dbReference type="ARBA" id="ARBA00021407"/>
    </source>
</evidence>
<dbReference type="SUPFAM" id="SSF53098">
    <property type="entry name" value="Ribonuclease H-like"/>
    <property type="match status" value="1"/>
</dbReference>
<dbReference type="EMBL" id="CP002546">
    <property type="protein sequence ID" value="ADY59648.1"/>
    <property type="molecule type" value="Genomic_DNA"/>
</dbReference>
<dbReference type="HOGENOM" id="CLU_056340_0_0_0"/>
<dbReference type="InterPro" id="IPR001352">
    <property type="entry name" value="RNase_HII/HIII"/>
</dbReference>
<evidence type="ECO:0000256" key="3">
    <source>
        <dbReference type="ARBA" id="ARBA00008378"/>
    </source>
</evidence>
<reference evidence="7" key="1">
    <citation type="submission" date="2011-02" db="EMBL/GenBank/DDBJ databases">
        <title>The complete genome of Planctomyces brasiliensis DSM 5305.</title>
        <authorList>
            <person name="Lucas S."/>
            <person name="Copeland A."/>
            <person name="Lapidus A."/>
            <person name="Bruce D."/>
            <person name="Goodwin L."/>
            <person name="Pitluck S."/>
            <person name="Kyrpides N."/>
            <person name="Mavromatis K."/>
            <person name="Pagani I."/>
            <person name="Ivanova N."/>
            <person name="Ovchinnikova G."/>
            <person name="Lu M."/>
            <person name="Detter J.C."/>
            <person name="Han C."/>
            <person name="Land M."/>
            <person name="Hauser L."/>
            <person name="Markowitz V."/>
            <person name="Cheng J.-F."/>
            <person name="Hugenholtz P."/>
            <person name="Woyke T."/>
            <person name="Wu D."/>
            <person name="Tindall B."/>
            <person name="Pomrenke H.G."/>
            <person name="Brambilla E."/>
            <person name="Klenk H.-P."/>
            <person name="Eisen J.A."/>
        </authorList>
    </citation>
    <scope>NUCLEOTIDE SEQUENCE [LARGE SCALE GENOMIC DNA]</scope>
    <source>
        <strain evidence="7">ATCC 49424 / DSM 5305 / JCM 21570 / NBRC 103401 / IFAM 1448</strain>
    </source>
</reference>
<accession>F0SIM0</accession>
<evidence type="ECO:0000256" key="5">
    <source>
        <dbReference type="ARBA" id="ARBA00022490"/>
    </source>
</evidence>